<proteinExistence type="predicted"/>
<dbReference type="Proteomes" id="UP000192328">
    <property type="component" value="Unassembled WGS sequence"/>
</dbReference>
<name>A0AC61PQY8_9FIRM</name>
<evidence type="ECO:0000313" key="2">
    <source>
        <dbReference type="Proteomes" id="UP000192328"/>
    </source>
</evidence>
<evidence type="ECO:0000313" key="1">
    <source>
        <dbReference type="EMBL" id="SMC94481.1"/>
    </source>
</evidence>
<gene>
    <name evidence="1" type="ORF">SAMN06297397_0151</name>
</gene>
<reference evidence="1" key="1">
    <citation type="submission" date="2017-04" db="EMBL/GenBank/DDBJ databases">
        <authorList>
            <person name="Varghese N."/>
            <person name="Submissions S."/>
        </authorList>
    </citation>
    <scope>NUCLEOTIDE SEQUENCE</scope>
    <source>
        <strain evidence="1">WTE2008</strain>
    </source>
</reference>
<comment type="caution">
    <text evidence="1">The sequence shown here is derived from an EMBL/GenBank/DDBJ whole genome shotgun (WGS) entry which is preliminary data.</text>
</comment>
<accession>A0AC61PQY8</accession>
<keyword evidence="2" id="KW-1185">Reference proteome</keyword>
<protein>
    <submittedName>
        <fullName evidence="1">DNA replication and repair protein RecF</fullName>
    </submittedName>
</protein>
<organism evidence="1 2">
    <name type="scientific">Aristaeella lactis</name>
    <dbReference type="NCBI Taxonomy" id="3046383"/>
    <lineage>
        <taxon>Bacteria</taxon>
        <taxon>Bacillati</taxon>
        <taxon>Bacillota</taxon>
        <taxon>Clostridia</taxon>
        <taxon>Eubacteriales</taxon>
        <taxon>Aristaeellaceae</taxon>
        <taxon>Aristaeella</taxon>
    </lineage>
</organism>
<dbReference type="EMBL" id="FWXZ01000012">
    <property type="protein sequence ID" value="SMC94481.1"/>
    <property type="molecule type" value="Genomic_DNA"/>
</dbReference>
<sequence length="372" mass="42547">MQIEELKLKNFRNYRELTLCPHPGVNLFFGRNGSGKTNLLEAIHYCSLGRSHRVTNDINVVKNNESFALSSVSILNSLGHRKIDVRFHPDEVQKKAILIDDKKIARFSDMMGCLCCVIFSPEDLGLIKEGPSQRRRYLDMMISQISRPYFVALQQYRTGMEQRNAMIRNYRATGTGNMSLLSAFEETMASPAAVIIKERRRIVGMLSDIARDTYQRISDTDEVFRLVYHSSVKEETNIEEILCRLFRENREDDIRMGFTSVGPHRDDLILTLNKNQMKQFASQGQIRTAALSMKLSQMKILKDLSGEDPVLLLDDVMSELDRKRRASLIGEISSYQTFITCADRNDVDCDKVQAVWQVRASDGEASVEQIQN</sequence>